<dbReference type="SUPFAM" id="SSF53098">
    <property type="entry name" value="Ribonuclease H-like"/>
    <property type="match status" value="1"/>
</dbReference>
<comment type="caution">
    <text evidence="2">The sequence shown here is derived from an EMBL/GenBank/DDBJ whole genome shotgun (WGS) entry which is preliminary data.</text>
</comment>
<dbReference type="EMBL" id="BGPR01153319">
    <property type="protein sequence ID" value="GBL67237.1"/>
    <property type="molecule type" value="Genomic_DNA"/>
</dbReference>
<dbReference type="InterPro" id="IPR002156">
    <property type="entry name" value="RNaseH_domain"/>
</dbReference>
<feature type="domain" description="RNase H type-1" evidence="1">
    <location>
        <begin position="1"/>
        <end position="81"/>
    </location>
</feature>
<name>A0A4Y1ZUD0_ARAVE</name>
<dbReference type="Proteomes" id="UP000499080">
    <property type="component" value="Unassembled WGS sequence"/>
</dbReference>
<protein>
    <recommendedName>
        <fullName evidence="1">RNase H type-1 domain-containing protein</fullName>
    </recommendedName>
</protein>
<evidence type="ECO:0000313" key="2">
    <source>
        <dbReference type="EMBL" id="GBL67237.1"/>
    </source>
</evidence>
<keyword evidence="3" id="KW-1185">Reference proteome</keyword>
<gene>
    <name evidence="2" type="ORF">AVEN_153456_1</name>
</gene>
<dbReference type="GO" id="GO:0003676">
    <property type="term" value="F:nucleic acid binding"/>
    <property type="evidence" value="ECO:0007669"/>
    <property type="project" value="InterPro"/>
</dbReference>
<sequence length="94" mass="10639">MALDFCVSLRDGSLVHIYRDSTSALQSLADPRNTPEIANVIKRSVESLNRVNKIVLLHWIKAYVGYPGNELANHHTKRATKLDQVNVFTYKSTQ</sequence>
<dbReference type="GO" id="GO:0004523">
    <property type="term" value="F:RNA-DNA hybrid ribonuclease activity"/>
    <property type="evidence" value="ECO:0007669"/>
    <property type="project" value="InterPro"/>
</dbReference>
<evidence type="ECO:0000259" key="1">
    <source>
        <dbReference type="PROSITE" id="PS50879"/>
    </source>
</evidence>
<dbReference type="AlphaFoldDB" id="A0A4Y1ZUD0"/>
<reference evidence="2 3" key="1">
    <citation type="journal article" date="2019" name="Sci. Rep.">
        <title>Orb-weaving spider Araneus ventricosus genome elucidates the spidroin gene catalogue.</title>
        <authorList>
            <person name="Kono N."/>
            <person name="Nakamura H."/>
            <person name="Ohtoshi R."/>
            <person name="Moran D.A.P."/>
            <person name="Shinohara A."/>
            <person name="Yoshida Y."/>
            <person name="Fujiwara M."/>
            <person name="Mori M."/>
            <person name="Tomita M."/>
            <person name="Arakawa K."/>
        </authorList>
    </citation>
    <scope>NUCLEOTIDE SEQUENCE [LARGE SCALE GENOMIC DNA]</scope>
</reference>
<accession>A0A4Y1ZUD0</accession>
<dbReference type="InterPro" id="IPR012337">
    <property type="entry name" value="RNaseH-like_sf"/>
</dbReference>
<dbReference type="InterPro" id="IPR036397">
    <property type="entry name" value="RNaseH_sf"/>
</dbReference>
<dbReference type="Gene3D" id="3.30.420.10">
    <property type="entry name" value="Ribonuclease H-like superfamily/Ribonuclease H"/>
    <property type="match status" value="1"/>
</dbReference>
<evidence type="ECO:0000313" key="3">
    <source>
        <dbReference type="Proteomes" id="UP000499080"/>
    </source>
</evidence>
<dbReference type="OrthoDB" id="6515318at2759"/>
<proteinExistence type="predicted"/>
<dbReference type="PROSITE" id="PS50879">
    <property type="entry name" value="RNASE_H_1"/>
    <property type="match status" value="1"/>
</dbReference>
<organism evidence="2 3">
    <name type="scientific">Araneus ventricosus</name>
    <name type="common">Orbweaver spider</name>
    <name type="synonym">Epeira ventricosa</name>
    <dbReference type="NCBI Taxonomy" id="182803"/>
    <lineage>
        <taxon>Eukaryota</taxon>
        <taxon>Metazoa</taxon>
        <taxon>Ecdysozoa</taxon>
        <taxon>Arthropoda</taxon>
        <taxon>Chelicerata</taxon>
        <taxon>Arachnida</taxon>
        <taxon>Araneae</taxon>
        <taxon>Araneomorphae</taxon>
        <taxon>Entelegynae</taxon>
        <taxon>Araneoidea</taxon>
        <taxon>Araneidae</taxon>
        <taxon>Araneus</taxon>
    </lineage>
</organism>